<proteinExistence type="predicted"/>
<dbReference type="RefSeq" id="WP_149306038.1">
    <property type="nucleotide sequence ID" value="NZ_SRSD01000001.1"/>
</dbReference>
<dbReference type="InterPro" id="IPR018973">
    <property type="entry name" value="MZB"/>
</dbReference>
<organism evidence="2 3">
    <name type="scientific">Oryzomonas rubra</name>
    <dbReference type="NCBI Taxonomy" id="2509454"/>
    <lineage>
        <taxon>Bacteria</taxon>
        <taxon>Pseudomonadati</taxon>
        <taxon>Thermodesulfobacteriota</taxon>
        <taxon>Desulfuromonadia</taxon>
        <taxon>Geobacterales</taxon>
        <taxon>Geobacteraceae</taxon>
        <taxon>Oryzomonas</taxon>
    </lineage>
</organism>
<reference evidence="2 3" key="1">
    <citation type="submission" date="2019-04" db="EMBL/GenBank/DDBJ databases">
        <title>Geobacter ruber sp. nov., ferric-reducing bacteria isolated from paddy soil.</title>
        <authorList>
            <person name="Xu Z."/>
            <person name="Masuda Y."/>
            <person name="Itoh H."/>
            <person name="Senoo K."/>
        </authorList>
    </citation>
    <scope>NUCLEOTIDE SEQUENCE [LARGE SCALE GENOMIC DNA]</scope>
    <source>
        <strain evidence="2 3">Red88</strain>
    </source>
</reference>
<dbReference type="AlphaFoldDB" id="A0A5A9XTQ4"/>
<name>A0A5A9XTQ4_9BACT</name>
<sequence length="598" mass="66412">MSSGQLRASQLVTTFGPGAMVDLPDTSAIIAGLEFWSYDRNTIPNIEIHEPRLLEKLKKIVKAPNLTLLLPPPASEAPHGFHPDVVAWRFPEWFIVQHTEFTPAPFNFRRRRLVHLNSIDGNYYRDDDKKRHSVVPVRFVRACPKGHVGDIDWKAFVHGTGVNCTRNLWMEERGTTGDLAEVWITCDCGEERAMSQAARLELHALGNCNGSRPWLGQGSKESCGLPNRLLIRSASNAYFPQLMSVISIPDKHSPIDDVVRVLWDDFLSDVESMDDLARYRKKPTVALRLEGIADEDVYAAIGRVRSGSAGQDRPIKEVEFEALTEAKDEMGMDVPEGIFFARSLPKAAWNAPWMGVIQRVVLVHRLREVVAQVGFTRFEAAGPDIQGELSLNVEPAPLALGISWLPAIENRGEGVFIQINPDAVSTWLDKPAVKARGEKLAAGFAAWKAEHVGSNREFPGLPYYLLHSLSHLLMTAISLECGYPASSLRERIYSMPGHYGILIYTGSTDSEGTLGGLIMAARDIRRHMRRALDMGLLCSNDPVCAYHEPSRHDLQPLLGSACHGCMLVSETSCEQRNEFLDRALLVATVEALGAEFFT</sequence>
<protein>
    <submittedName>
        <fullName evidence="2">DUF1998 domain-containing protein</fullName>
    </submittedName>
</protein>
<gene>
    <name evidence="2" type="ORF">ET418_02765</name>
</gene>
<comment type="caution">
    <text evidence="2">The sequence shown here is derived from an EMBL/GenBank/DDBJ whole genome shotgun (WGS) entry which is preliminary data.</text>
</comment>
<evidence type="ECO:0000259" key="1">
    <source>
        <dbReference type="Pfam" id="PF09369"/>
    </source>
</evidence>
<evidence type="ECO:0000313" key="2">
    <source>
        <dbReference type="EMBL" id="KAA0895459.1"/>
    </source>
</evidence>
<feature type="domain" description="MrfA-like Zn-binding" evidence="1">
    <location>
        <begin position="469"/>
        <end position="566"/>
    </location>
</feature>
<keyword evidence="3" id="KW-1185">Reference proteome</keyword>
<accession>A0A5A9XTQ4</accession>
<dbReference type="NCBIfam" id="NF038324">
    <property type="entry name" value="DrmB_fam"/>
    <property type="match status" value="1"/>
</dbReference>
<dbReference type="Proteomes" id="UP000324298">
    <property type="component" value="Unassembled WGS sequence"/>
</dbReference>
<dbReference type="InterPro" id="IPR047721">
    <property type="entry name" value="DrmB"/>
</dbReference>
<evidence type="ECO:0000313" key="3">
    <source>
        <dbReference type="Proteomes" id="UP000324298"/>
    </source>
</evidence>
<dbReference type="OrthoDB" id="9134227at2"/>
<dbReference type="EMBL" id="SRSD01000001">
    <property type="protein sequence ID" value="KAA0895459.1"/>
    <property type="molecule type" value="Genomic_DNA"/>
</dbReference>
<dbReference type="Pfam" id="PF09369">
    <property type="entry name" value="MZB"/>
    <property type="match status" value="1"/>
</dbReference>